<dbReference type="Gene3D" id="1.20.120.160">
    <property type="entry name" value="HPT domain"/>
    <property type="match status" value="1"/>
</dbReference>
<dbReference type="SMART" id="SM01231">
    <property type="entry name" value="H-kinase_dim"/>
    <property type="match status" value="1"/>
</dbReference>
<dbReference type="GO" id="GO:0005524">
    <property type="term" value="F:ATP binding"/>
    <property type="evidence" value="ECO:0007669"/>
    <property type="project" value="UniProtKB-KW"/>
</dbReference>
<evidence type="ECO:0000313" key="18">
    <source>
        <dbReference type="EMBL" id="TXJ45276.1"/>
    </source>
</evidence>
<dbReference type="InterPro" id="IPR037052">
    <property type="entry name" value="CheA-like_P2_sf"/>
</dbReference>
<evidence type="ECO:0000256" key="13">
    <source>
        <dbReference type="ARBA" id="ARBA00035100"/>
    </source>
</evidence>
<evidence type="ECO:0000256" key="3">
    <source>
        <dbReference type="ARBA" id="ARBA00012438"/>
    </source>
</evidence>
<dbReference type="CDD" id="cd16916">
    <property type="entry name" value="HATPase_CheA-like"/>
    <property type="match status" value="1"/>
</dbReference>
<protein>
    <recommendedName>
        <fullName evidence="4">Chemotaxis protein CheA</fullName>
        <ecNumber evidence="3">2.7.13.3</ecNumber>
    </recommendedName>
</protein>
<dbReference type="InterPro" id="IPR036641">
    <property type="entry name" value="HPT_dom_sf"/>
</dbReference>
<dbReference type="PROSITE" id="PS50851">
    <property type="entry name" value="CHEW"/>
    <property type="match status" value="1"/>
</dbReference>
<keyword evidence="11" id="KW-0067">ATP-binding</keyword>
<reference evidence="18 19" key="1">
    <citation type="journal article" date="1992" name="Lakartidningen">
        <title>[Penicillin V and not amoxicillin is the first choice preparation in acute otitis].</title>
        <authorList>
            <person name="Kamme C."/>
            <person name="Lundgren K."/>
            <person name="Prellner K."/>
        </authorList>
    </citation>
    <scope>NUCLEOTIDE SEQUENCE [LARGE SCALE GENOMIC DNA]</scope>
    <source>
        <strain evidence="18 19">PC3714II</strain>
    </source>
</reference>
<dbReference type="PRINTS" id="PR00344">
    <property type="entry name" value="BCTRLSENSOR"/>
</dbReference>
<accession>A0A5C8F5J2</accession>
<dbReference type="Proteomes" id="UP000324574">
    <property type="component" value="Unassembled WGS sequence"/>
</dbReference>
<dbReference type="GO" id="GO:0005737">
    <property type="term" value="C:cytoplasm"/>
    <property type="evidence" value="ECO:0007669"/>
    <property type="project" value="UniProtKB-SubCell"/>
</dbReference>
<dbReference type="SMART" id="SM00073">
    <property type="entry name" value="HPT"/>
    <property type="match status" value="1"/>
</dbReference>
<dbReference type="Gene3D" id="3.30.565.10">
    <property type="entry name" value="Histidine kinase-like ATPase, C-terminal domain"/>
    <property type="match status" value="1"/>
</dbReference>
<dbReference type="SMART" id="SM00387">
    <property type="entry name" value="HATPase_c"/>
    <property type="match status" value="1"/>
</dbReference>
<dbReference type="InterPro" id="IPR010808">
    <property type="entry name" value="CheA_P2-bd"/>
</dbReference>
<comment type="catalytic activity">
    <reaction evidence="1">
        <text>ATP + protein L-histidine = ADP + protein N-phospho-L-histidine.</text>
        <dbReference type="EC" id="2.7.13.3"/>
    </reaction>
</comment>
<keyword evidence="5" id="KW-0963">Cytoplasm</keyword>
<evidence type="ECO:0000256" key="10">
    <source>
        <dbReference type="ARBA" id="ARBA00022777"/>
    </source>
</evidence>
<feature type="domain" description="CheW-like" evidence="16">
    <location>
        <begin position="608"/>
        <end position="743"/>
    </location>
</feature>
<dbReference type="Pfam" id="PF07194">
    <property type="entry name" value="P2"/>
    <property type="match status" value="1"/>
</dbReference>
<evidence type="ECO:0000256" key="14">
    <source>
        <dbReference type="PROSITE-ProRule" id="PRU00110"/>
    </source>
</evidence>
<dbReference type="SMART" id="SM00260">
    <property type="entry name" value="CheW"/>
    <property type="match status" value="1"/>
</dbReference>
<dbReference type="InterPro" id="IPR005467">
    <property type="entry name" value="His_kinase_dom"/>
</dbReference>
<evidence type="ECO:0000259" key="16">
    <source>
        <dbReference type="PROSITE" id="PS50851"/>
    </source>
</evidence>
<dbReference type="GO" id="GO:0006935">
    <property type="term" value="P:chemotaxis"/>
    <property type="evidence" value="ECO:0007669"/>
    <property type="project" value="UniProtKB-KW"/>
</dbReference>
<evidence type="ECO:0000256" key="4">
    <source>
        <dbReference type="ARBA" id="ARBA00021495"/>
    </source>
</evidence>
<name>A0A5C8F5J2_9SPIR</name>
<dbReference type="SUPFAM" id="SSF50341">
    <property type="entry name" value="CheW-like"/>
    <property type="match status" value="1"/>
</dbReference>
<keyword evidence="7 14" id="KW-0597">Phosphoprotein</keyword>
<dbReference type="SUPFAM" id="SSF55052">
    <property type="entry name" value="CheY-binding domain of CheA"/>
    <property type="match status" value="1"/>
</dbReference>
<evidence type="ECO:0000259" key="17">
    <source>
        <dbReference type="PROSITE" id="PS50894"/>
    </source>
</evidence>
<dbReference type="CDD" id="cd00088">
    <property type="entry name" value="HPT"/>
    <property type="match status" value="1"/>
</dbReference>
<keyword evidence="6" id="KW-0145">Chemotaxis</keyword>
<dbReference type="InterPro" id="IPR037006">
    <property type="entry name" value="CheA-like_homodim_sf"/>
</dbReference>
<dbReference type="AlphaFoldDB" id="A0A5C8F5J2"/>
<dbReference type="PANTHER" id="PTHR43395:SF10">
    <property type="entry name" value="CHEMOTAXIS PROTEIN CHEA"/>
    <property type="match status" value="1"/>
</dbReference>
<evidence type="ECO:0000256" key="6">
    <source>
        <dbReference type="ARBA" id="ARBA00022500"/>
    </source>
</evidence>
<dbReference type="InterPro" id="IPR004105">
    <property type="entry name" value="CheA-like_dim"/>
</dbReference>
<keyword evidence="10" id="KW-0418">Kinase</keyword>
<dbReference type="InterPro" id="IPR051315">
    <property type="entry name" value="Bact_Chemotaxis_CheA"/>
</dbReference>
<sequence>MDDYIKSLLKDFFEEAFDMLDRLEQNILILDKDRNNTDAIQEIFRAVHTLKGSAGAVELFDTQKYAHRFEDLLDLIRNNQIKVDDKTIDILLKGIDILKELINGASEEKEYSGNIEEEIKNLENFKNLKLSGAISESINTKSEKNSISVSVGGKYDNLNFDNDILDSIREGIENGLKTKLVFVKFNAESPMKTVGGVQVYVGLKDSGEIIASVPPLQNLEGDEFYQNVIYVIETAEEDESIIKNITLPEITEEIKIEEFILEEYEKFLIDKKYKALEKAQAQAKIEKDTKHERQSSFLRVESDRIDDMMNQVGELVTNKSSYEQYDDDLTSYTKIIEYGINDIRKYYKDSVIQILRKLEYYVNKKEIKDLRNSYLDGFNNKLIDMVKMEEDLKETLDKFRNSYQLLTRVTNDLQETVMKIRMLPIAQTFNRFPRLIRDLSRDLGKEVKLEMSGEETELDKSVIEVLVDPLIHIVRNAMDHGIEMPEEREKAGKPRVGTISLSASHNGNLIVIKISDDGKGMSPQKIFENAIKKGLVSADAKLTEKQMLEYIFAPGFSTATKVTNLSGRGVGMDVVKKSLDKINGTVGIETELGKGSTFFLRIPLTVAIIQALIVDAEKEYYAIPINSISETLKIGVEDIQNLEGTEVIKIREDVINVLSVKELFKLPTRYESHIKSYYAVILASEDKKVALLVNNLIGEQDIVIKTLKDKVTRVEGISGATILGDGTVSFILDIQTIVGLGTKRIIERGKIGKKSTSKNELRNFIDKLKNNQIPEANI</sequence>
<comment type="function">
    <text evidence="13">Involved in the transmission of sensory signals from the chemoreceptors to the flagellar motors. CheA is autophosphorylated; it can transfer its phosphate group to either CheB or CheY.</text>
</comment>
<dbReference type="CDD" id="cd00731">
    <property type="entry name" value="CheA_reg"/>
    <property type="match status" value="1"/>
</dbReference>
<dbReference type="PANTHER" id="PTHR43395">
    <property type="entry name" value="SENSOR HISTIDINE KINASE CHEA"/>
    <property type="match status" value="1"/>
</dbReference>
<dbReference type="InterPro" id="IPR008207">
    <property type="entry name" value="Sig_transdc_His_kin_Hpt_dom"/>
</dbReference>
<keyword evidence="9" id="KW-0547">Nucleotide-binding</keyword>
<dbReference type="SUPFAM" id="SSF55874">
    <property type="entry name" value="ATPase domain of HSP90 chaperone/DNA topoisomerase II/histidine kinase"/>
    <property type="match status" value="1"/>
</dbReference>
<gene>
    <name evidence="18" type="ORF">EPJ70_02510</name>
</gene>
<evidence type="ECO:0000256" key="7">
    <source>
        <dbReference type="ARBA" id="ARBA00022553"/>
    </source>
</evidence>
<dbReference type="InterPro" id="IPR002545">
    <property type="entry name" value="CheW-lke_dom"/>
</dbReference>
<feature type="domain" description="Histidine kinase" evidence="15">
    <location>
        <begin position="404"/>
        <end position="606"/>
    </location>
</feature>
<keyword evidence="12" id="KW-0902">Two-component regulatory system</keyword>
<dbReference type="GO" id="GO:0000155">
    <property type="term" value="F:phosphorelay sensor kinase activity"/>
    <property type="evidence" value="ECO:0007669"/>
    <property type="project" value="InterPro"/>
</dbReference>
<dbReference type="InterPro" id="IPR035891">
    <property type="entry name" value="CheY-binding_CheA"/>
</dbReference>
<evidence type="ECO:0000256" key="2">
    <source>
        <dbReference type="ARBA" id="ARBA00004496"/>
    </source>
</evidence>
<dbReference type="FunFam" id="3.30.565.10:FF:000016">
    <property type="entry name" value="Chemotaxis protein CheA, putative"/>
    <property type="match status" value="1"/>
</dbReference>
<dbReference type="InterPro" id="IPR036061">
    <property type="entry name" value="CheW-like_dom_sf"/>
</dbReference>
<organism evidence="18 19">
    <name type="scientific">Brachyspira aalborgi</name>
    <dbReference type="NCBI Taxonomy" id="29522"/>
    <lineage>
        <taxon>Bacteria</taxon>
        <taxon>Pseudomonadati</taxon>
        <taxon>Spirochaetota</taxon>
        <taxon>Spirochaetia</taxon>
        <taxon>Brachyspirales</taxon>
        <taxon>Brachyspiraceae</taxon>
        <taxon>Brachyspira</taxon>
    </lineage>
</organism>
<dbReference type="SUPFAM" id="SSF47384">
    <property type="entry name" value="Homodimeric domain of signal transducing histidine kinase"/>
    <property type="match status" value="1"/>
</dbReference>
<dbReference type="Pfam" id="PF01584">
    <property type="entry name" value="CheW"/>
    <property type="match status" value="1"/>
</dbReference>
<comment type="caution">
    <text evidence="18">The sequence shown here is derived from an EMBL/GenBank/DDBJ whole genome shotgun (WGS) entry which is preliminary data.</text>
</comment>
<dbReference type="EMBL" id="SAYG01000006">
    <property type="protein sequence ID" value="TXJ45276.1"/>
    <property type="molecule type" value="Genomic_DNA"/>
</dbReference>
<dbReference type="InterPro" id="IPR036890">
    <property type="entry name" value="HATPase_C_sf"/>
</dbReference>
<evidence type="ECO:0000256" key="12">
    <source>
        <dbReference type="ARBA" id="ARBA00023012"/>
    </source>
</evidence>
<dbReference type="PROSITE" id="PS50894">
    <property type="entry name" value="HPT"/>
    <property type="match status" value="1"/>
</dbReference>
<dbReference type="Pfam" id="PF02895">
    <property type="entry name" value="H-kinase_dim"/>
    <property type="match status" value="1"/>
</dbReference>
<evidence type="ECO:0000259" key="15">
    <source>
        <dbReference type="PROSITE" id="PS50109"/>
    </source>
</evidence>
<dbReference type="Pfam" id="PF01627">
    <property type="entry name" value="Hpt"/>
    <property type="match status" value="1"/>
</dbReference>
<dbReference type="RefSeq" id="WP_147525935.1">
    <property type="nucleotide sequence ID" value="NZ_SAYG01000006.1"/>
</dbReference>
<keyword evidence="8" id="KW-0808">Transferase</keyword>
<evidence type="ECO:0000313" key="19">
    <source>
        <dbReference type="Proteomes" id="UP000324574"/>
    </source>
</evidence>
<dbReference type="InterPro" id="IPR036097">
    <property type="entry name" value="HisK_dim/P_sf"/>
</dbReference>
<evidence type="ECO:0000256" key="9">
    <source>
        <dbReference type="ARBA" id="ARBA00022741"/>
    </source>
</evidence>
<dbReference type="PROSITE" id="PS50109">
    <property type="entry name" value="HIS_KIN"/>
    <property type="match status" value="1"/>
</dbReference>
<dbReference type="Gene3D" id="1.10.287.560">
    <property type="entry name" value="Histidine kinase CheA-like, homodimeric domain"/>
    <property type="match status" value="1"/>
</dbReference>
<dbReference type="InterPro" id="IPR003594">
    <property type="entry name" value="HATPase_dom"/>
</dbReference>
<evidence type="ECO:0000256" key="8">
    <source>
        <dbReference type="ARBA" id="ARBA00022679"/>
    </source>
</evidence>
<comment type="subcellular location">
    <subcellularLocation>
        <location evidence="2">Cytoplasm</location>
    </subcellularLocation>
</comment>
<dbReference type="SUPFAM" id="SSF47226">
    <property type="entry name" value="Histidine-containing phosphotransfer domain, HPT domain"/>
    <property type="match status" value="1"/>
</dbReference>
<evidence type="ECO:0000256" key="5">
    <source>
        <dbReference type="ARBA" id="ARBA00022490"/>
    </source>
</evidence>
<evidence type="ECO:0000256" key="1">
    <source>
        <dbReference type="ARBA" id="ARBA00000085"/>
    </source>
</evidence>
<feature type="modified residue" description="Phosphohistidine" evidence="14">
    <location>
        <position position="48"/>
    </location>
</feature>
<dbReference type="Pfam" id="PF02518">
    <property type="entry name" value="HATPase_c"/>
    <property type="match status" value="1"/>
</dbReference>
<feature type="domain" description="HPt" evidence="17">
    <location>
        <begin position="1"/>
        <end position="105"/>
    </location>
</feature>
<proteinExistence type="predicted"/>
<dbReference type="EC" id="2.7.13.3" evidence="3"/>
<dbReference type="Gene3D" id="2.30.30.40">
    <property type="entry name" value="SH3 Domains"/>
    <property type="match status" value="1"/>
</dbReference>
<evidence type="ECO:0000256" key="11">
    <source>
        <dbReference type="ARBA" id="ARBA00022840"/>
    </source>
</evidence>
<dbReference type="InterPro" id="IPR004358">
    <property type="entry name" value="Sig_transdc_His_kin-like_C"/>
</dbReference>
<dbReference type="Gene3D" id="3.30.70.1110">
    <property type="entry name" value="Histidine kinase CheA-like, P2 response regulator-binding domain"/>
    <property type="match status" value="1"/>
</dbReference>